<proteinExistence type="predicted"/>
<gene>
    <name evidence="1" type="ORF">GNP95_18795</name>
</gene>
<reference evidence="1 2" key="1">
    <citation type="submission" date="2019-11" db="EMBL/GenBank/DDBJ databases">
        <title>Draft genome sequences of five Paenibacillus species of dairy origin.</title>
        <authorList>
            <person name="Olajide A.M."/>
            <person name="Chen S."/>
            <person name="Lapointe G."/>
        </authorList>
    </citation>
    <scope>NUCLEOTIDE SEQUENCE [LARGE SCALE GENOMIC DNA]</scope>
    <source>
        <strain evidence="1 2">12CR55</strain>
    </source>
</reference>
<protein>
    <submittedName>
        <fullName evidence="1">DUF2997 domain-containing protein</fullName>
    </submittedName>
</protein>
<dbReference type="OrthoDB" id="7067000at2"/>
<organism evidence="1 2">
    <name type="scientific">Paenibacillus woosongensis</name>
    <dbReference type="NCBI Taxonomy" id="307580"/>
    <lineage>
        <taxon>Bacteria</taxon>
        <taxon>Bacillati</taxon>
        <taxon>Bacillota</taxon>
        <taxon>Bacilli</taxon>
        <taxon>Bacillales</taxon>
        <taxon>Paenibacillaceae</taxon>
        <taxon>Paenibacillus</taxon>
    </lineage>
</organism>
<evidence type="ECO:0000313" key="1">
    <source>
        <dbReference type="EMBL" id="MUG47026.1"/>
    </source>
</evidence>
<dbReference type="InterPro" id="IPR021375">
    <property type="entry name" value="DUF2997"/>
</dbReference>
<name>A0A7X2Z3P1_9BACL</name>
<dbReference type="RefSeq" id="WP_155612408.1">
    <property type="nucleotide sequence ID" value="NZ_WNZW01000009.1"/>
</dbReference>
<accession>A0A7X2Z3P1</accession>
<dbReference type="AlphaFoldDB" id="A0A7X2Z3P1"/>
<evidence type="ECO:0000313" key="2">
    <source>
        <dbReference type="Proteomes" id="UP000447876"/>
    </source>
</evidence>
<dbReference type="Pfam" id="PF11211">
    <property type="entry name" value="DUF2997"/>
    <property type="match status" value="1"/>
</dbReference>
<comment type="caution">
    <text evidence="1">The sequence shown here is derived from an EMBL/GenBank/DDBJ whole genome shotgun (WGS) entry which is preliminary data.</text>
</comment>
<dbReference type="EMBL" id="WNZW01000009">
    <property type="protein sequence ID" value="MUG47026.1"/>
    <property type="molecule type" value="Genomic_DNA"/>
</dbReference>
<dbReference type="Proteomes" id="UP000447876">
    <property type="component" value="Unassembled WGS sequence"/>
</dbReference>
<sequence>MAKKQIRVQIFPDGQIKADVIGIKGKSCTDYIEVLEQLLDAETIDSEYTDEYYETEQVGVQQQDVNQIKTREGGV</sequence>